<name>A0A6L9VWQ4_9ACTN</name>
<evidence type="ECO:0000313" key="11">
    <source>
        <dbReference type="Proteomes" id="UP000479241"/>
    </source>
</evidence>
<dbReference type="GO" id="GO:0007165">
    <property type="term" value="P:signal transduction"/>
    <property type="evidence" value="ECO:0007669"/>
    <property type="project" value="UniProtKB-KW"/>
</dbReference>
<dbReference type="PANTHER" id="PTHR32089">
    <property type="entry name" value="METHYL-ACCEPTING CHEMOTAXIS PROTEIN MCPB"/>
    <property type="match status" value="1"/>
</dbReference>
<keyword evidence="2 7" id="KW-1133">Transmembrane helix</keyword>
<dbReference type="GO" id="GO:0016020">
    <property type="term" value="C:membrane"/>
    <property type="evidence" value="ECO:0007669"/>
    <property type="project" value="InterPro"/>
</dbReference>
<dbReference type="SUPFAM" id="SSF58104">
    <property type="entry name" value="Methyl-accepting chemotaxis protein (MCP) signaling domain"/>
    <property type="match status" value="1"/>
</dbReference>
<reference evidence="10 11" key="1">
    <citation type="submission" date="2019-12" db="EMBL/GenBank/DDBJ databases">
        <title>the WGS of Blastococcus saxobsidens 67B17.</title>
        <authorList>
            <person name="Jiang Z."/>
        </authorList>
    </citation>
    <scope>NUCLEOTIDE SEQUENCE [LARGE SCALE GENOMIC DNA]</scope>
    <source>
        <strain evidence="10 11">67B17</strain>
    </source>
</reference>
<evidence type="ECO:0000256" key="3">
    <source>
        <dbReference type="ARBA" id="ARBA00023224"/>
    </source>
</evidence>
<dbReference type="Pfam" id="PF00672">
    <property type="entry name" value="HAMP"/>
    <property type="match status" value="1"/>
</dbReference>
<dbReference type="CDD" id="cd06225">
    <property type="entry name" value="HAMP"/>
    <property type="match status" value="1"/>
</dbReference>
<dbReference type="GO" id="GO:0006935">
    <property type="term" value="P:chemotaxis"/>
    <property type="evidence" value="ECO:0007669"/>
    <property type="project" value="InterPro"/>
</dbReference>
<feature type="domain" description="HAMP" evidence="9">
    <location>
        <begin position="232"/>
        <end position="284"/>
    </location>
</feature>
<dbReference type="EMBL" id="JAAGWG010000001">
    <property type="protein sequence ID" value="NEK84187.1"/>
    <property type="molecule type" value="Genomic_DNA"/>
</dbReference>
<evidence type="ECO:0000259" key="8">
    <source>
        <dbReference type="PROSITE" id="PS50111"/>
    </source>
</evidence>
<dbReference type="RefSeq" id="WP_163201622.1">
    <property type="nucleotide sequence ID" value="NZ_JAAGWG010000001.1"/>
</dbReference>
<keyword evidence="1 7" id="KW-0812">Transmembrane</keyword>
<dbReference type="AlphaFoldDB" id="A0A6L9VWQ4"/>
<dbReference type="InterPro" id="IPR003660">
    <property type="entry name" value="HAMP_dom"/>
</dbReference>
<keyword evidence="7" id="KW-0472">Membrane</keyword>
<evidence type="ECO:0000259" key="9">
    <source>
        <dbReference type="PROSITE" id="PS50885"/>
    </source>
</evidence>
<dbReference type="PROSITE" id="PS50111">
    <property type="entry name" value="CHEMOTAXIS_TRANSDUC_2"/>
    <property type="match status" value="1"/>
</dbReference>
<dbReference type="InterPro" id="IPR004090">
    <property type="entry name" value="Chemotax_Me-accpt_rcpt"/>
</dbReference>
<dbReference type="PANTHER" id="PTHR32089:SF112">
    <property type="entry name" value="LYSOZYME-LIKE PROTEIN-RELATED"/>
    <property type="match status" value="1"/>
</dbReference>
<evidence type="ECO:0000256" key="2">
    <source>
        <dbReference type="ARBA" id="ARBA00022989"/>
    </source>
</evidence>
<dbReference type="GO" id="GO:0004888">
    <property type="term" value="F:transmembrane signaling receptor activity"/>
    <property type="evidence" value="ECO:0007669"/>
    <property type="project" value="InterPro"/>
</dbReference>
<evidence type="ECO:0000256" key="7">
    <source>
        <dbReference type="SAM" id="Phobius"/>
    </source>
</evidence>
<keyword evidence="3 5" id="KW-0807">Transducer</keyword>
<sequence length="547" mass="56089">MEHAHDPAPPTADGAERDQDGATGYRFGLRGRMLGAILVVAVTTVGVGAFGIDRMSMLSDQAKNVYDEGAVPLSALRQLETDWWRLSTNVARASIPTLPAETIAKARQGTAETTEALAEHTAAVAEMPLSADARAAFETFSAATQAYLTALAQLQQQAATNPAAMPPLLRTMAENEAVIGASLAEATEAASAEALATATEAEEAYETARTLTLVIIVAGLAISVVLAMLVARGVMRPVQRIREILGQVAEGDLTVRAGRTGGAELGEMAVSLDHTLDAIGNVLVLVGDSSTRLAAASQQLSGAAEGMRQNAQTAAGQADDVVASAGAVASSVDTVATGSSQMESAIREISQNASEASRVASQAVDVAEDTTRTVGKLGDSSAEIATVIKLINGIAEQTNLLALNATIEAARAGEAGKGFAVVASEVKELAQETARATEDISKRVEAIQADTAGAVDAIGRISTVIGEINDFQATIAAAVEEQTATTNEMNRNVAEAASGSQGIAAAITGLAAGTAETNQRVEDAQRAAGELARMSGELQDAVARFRV</sequence>
<dbReference type="InterPro" id="IPR024478">
    <property type="entry name" value="HlyB_4HB_MCP"/>
</dbReference>
<dbReference type="Gene3D" id="1.10.287.950">
    <property type="entry name" value="Methyl-accepting chemotaxis protein"/>
    <property type="match status" value="1"/>
</dbReference>
<dbReference type="PROSITE" id="PS50885">
    <property type="entry name" value="HAMP"/>
    <property type="match status" value="1"/>
</dbReference>
<dbReference type="PRINTS" id="PR00260">
    <property type="entry name" value="CHEMTRNSDUCR"/>
</dbReference>
<protein>
    <submittedName>
        <fullName evidence="10">Methyl-accepting chemotaxis protein</fullName>
    </submittedName>
</protein>
<feature type="region of interest" description="Disordered" evidence="6">
    <location>
        <begin position="1"/>
        <end position="20"/>
    </location>
</feature>
<evidence type="ECO:0000313" key="10">
    <source>
        <dbReference type="EMBL" id="NEK84187.1"/>
    </source>
</evidence>
<evidence type="ECO:0000256" key="6">
    <source>
        <dbReference type="SAM" id="MobiDB-lite"/>
    </source>
</evidence>
<evidence type="ECO:0000256" key="4">
    <source>
        <dbReference type="ARBA" id="ARBA00029447"/>
    </source>
</evidence>
<dbReference type="InterPro" id="IPR004089">
    <property type="entry name" value="MCPsignal_dom"/>
</dbReference>
<comment type="caution">
    <text evidence="10">The sequence shown here is derived from an EMBL/GenBank/DDBJ whole genome shotgun (WGS) entry which is preliminary data.</text>
</comment>
<gene>
    <name evidence="10" type="ORF">GCU60_00140</name>
</gene>
<dbReference type="Pfam" id="PF12729">
    <property type="entry name" value="4HB_MCP_1"/>
    <property type="match status" value="1"/>
</dbReference>
<proteinExistence type="inferred from homology"/>
<comment type="similarity">
    <text evidence="4">Belongs to the methyl-accepting chemotaxis (MCP) protein family.</text>
</comment>
<dbReference type="Pfam" id="PF00015">
    <property type="entry name" value="MCPsignal"/>
    <property type="match status" value="1"/>
</dbReference>
<feature type="domain" description="Methyl-accepting transducer" evidence="8">
    <location>
        <begin position="289"/>
        <end position="525"/>
    </location>
</feature>
<accession>A0A6L9VWQ4</accession>
<feature type="transmembrane region" description="Helical" evidence="7">
    <location>
        <begin position="33"/>
        <end position="52"/>
    </location>
</feature>
<feature type="transmembrane region" description="Helical" evidence="7">
    <location>
        <begin position="211"/>
        <end position="231"/>
    </location>
</feature>
<organism evidence="10 11">
    <name type="scientific">Blastococcus saxobsidens</name>
    <dbReference type="NCBI Taxonomy" id="138336"/>
    <lineage>
        <taxon>Bacteria</taxon>
        <taxon>Bacillati</taxon>
        <taxon>Actinomycetota</taxon>
        <taxon>Actinomycetes</taxon>
        <taxon>Geodermatophilales</taxon>
        <taxon>Geodermatophilaceae</taxon>
        <taxon>Blastococcus</taxon>
    </lineage>
</organism>
<dbReference type="Proteomes" id="UP000479241">
    <property type="component" value="Unassembled WGS sequence"/>
</dbReference>
<evidence type="ECO:0000256" key="5">
    <source>
        <dbReference type="PROSITE-ProRule" id="PRU00284"/>
    </source>
</evidence>
<dbReference type="SMART" id="SM00283">
    <property type="entry name" value="MA"/>
    <property type="match status" value="1"/>
</dbReference>
<dbReference type="SMART" id="SM00304">
    <property type="entry name" value="HAMP"/>
    <property type="match status" value="1"/>
</dbReference>
<evidence type="ECO:0000256" key="1">
    <source>
        <dbReference type="ARBA" id="ARBA00022692"/>
    </source>
</evidence>